<evidence type="ECO:0000313" key="4">
    <source>
        <dbReference type="Proteomes" id="UP001165063"/>
    </source>
</evidence>
<dbReference type="GO" id="GO:0005829">
    <property type="term" value="C:cytosol"/>
    <property type="evidence" value="ECO:0007669"/>
    <property type="project" value="TreeGrafter"/>
</dbReference>
<dbReference type="InterPro" id="IPR029056">
    <property type="entry name" value="Ribokinase-like"/>
</dbReference>
<dbReference type="Pfam" id="PF08543">
    <property type="entry name" value="Phos_pyr_kin"/>
    <property type="match status" value="1"/>
</dbReference>
<sequence>MTTETCPQNGNKQLIDIPIPNGTEPIQIDFSSELSPATKQPPTVLTIAGSDPSGGAGVEADLKTITSLKCYGLTCITTLTTQNTTGVKAKLNTDYDTITGIMSTIFEDFIQLDAIKVGVVTSEVVRWFSEHYHEIKWKVKFVVIDPIISSSSGFDLSKLKIVQDCVEVVYPWATLLTPNFNEAMKILHVLGVSYEDAVRDDNSELKSPCVNEEKGNRHVSPESGSIEH</sequence>
<organism evidence="3 4">
    <name type="scientific">Ambrosiozyma monospora</name>
    <name type="common">Yeast</name>
    <name type="synonym">Endomycopsis monosporus</name>
    <dbReference type="NCBI Taxonomy" id="43982"/>
    <lineage>
        <taxon>Eukaryota</taxon>
        <taxon>Fungi</taxon>
        <taxon>Dikarya</taxon>
        <taxon>Ascomycota</taxon>
        <taxon>Saccharomycotina</taxon>
        <taxon>Pichiomycetes</taxon>
        <taxon>Pichiales</taxon>
        <taxon>Pichiaceae</taxon>
        <taxon>Ambrosiozyma</taxon>
    </lineage>
</organism>
<feature type="domain" description="Pyridoxamine kinase/Phosphomethylpyrimidine kinase" evidence="2">
    <location>
        <begin position="51"/>
        <end position="201"/>
    </location>
</feature>
<name>A0A9W6Z0Z8_AMBMO</name>
<evidence type="ECO:0000259" key="2">
    <source>
        <dbReference type="Pfam" id="PF08543"/>
    </source>
</evidence>
<gene>
    <name evidence="3" type="ORF">Amon01_000529300</name>
</gene>
<evidence type="ECO:0000256" key="1">
    <source>
        <dbReference type="SAM" id="MobiDB-lite"/>
    </source>
</evidence>
<dbReference type="InterPro" id="IPR013749">
    <property type="entry name" value="PM/HMP-P_kinase-1"/>
</dbReference>
<dbReference type="Gene3D" id="3.40.1190.20">
    <property type="match status" value="1"/>
</dbReference>
<dbReference type="AlphaFoldDB" id="A0A9W6Z0Z8"/>
<dbReference type="OrthoDB" id="10028886at2759"/>
<evidence type="ECO:0000313" key="3">
    <source>
        <dbReference type="EMBL" id="GMG39379.1"/>
    </source>
</evidence>
<keyword evidence="4" id="KW-1185">Reference proteome</keyword>
<dbReference type="GO" id="GO:0009228">
    <property type="term" value="P:thiamine biosynthetic process"/>
    <property type="evidence" value="ECO:0007669"/>
    <property type="project" value="TreeGrafter"/>
</dbReference>
<comment type="caution">
    <text evidence="3">The sequence shown here is derived from an EMBL/GenBank/DDBJ whole genome shotgun (WGS) entry which is preliminary data.</text>
</comment>
<accession>A0A9W6Z0Z8</accession>
<feature type="compositionally biased region" description="Basic and acidic residues" evidence="1">
    <location>
        <begin position="211"/>
        <end position="228"/>
    </location>
</feature>
<dbReference type="Proteomes" id="UP001165063">
    <property type="component" value="Unassembled WGS sequence"/>
</dbReference>
<dbReference type="PANTHER" id="PTHR20858:SF17">
    <property type="entry name" value="HYDROXYMETHYLPYRIMIDINE_PHOSPHOMETHYLPYRIMIDINE KINASE THI20-RELATED"/>
    <property type="match status" value="1"/>
</dbReference>
<dbReference type="GO" id="GO:0008972">
    <property type="term" value="F:phosphomethylpyrimidine kinase activity"/>
    <property type="evidence" value="ECO:0007669"/>
    <property type="project" value="TreeGrafter"/>
</dbReference>
<dbReference type="PANTHER" id="PTHR20858">
    <property type="entry name" value="PHOSPHOMETHYLPYRIMIDINE KINASE"/>
    <property type="match status" value="1"/>
</dbReference>
<feature type="region of interest" description="Disordered" evidence="1">
    <location>
        <begin position="205"/>
        <end position="228"/>
    </location>
</feature>
<dbReference type="EMBL" id="BSXU01002871">
    <property type="protein sequence ID" value="GMG39379.1"/>
    <property type="molecule type" value="Genomic_DNA"/>
</dbReference>
<reference evidence="3" key="1">
    <citation type="submission" date="2023-04" db="EMBL/GenBank/DDBJ databases">
        <title>Ambrosiozyma monospora NBRC 1965.</title>
        <authorList>
            <person name="Ichikawa N."/>
            <person name="Sato H."/>
            <person name="Tonouchi N."/>
        </authorList>
    </citation>
    <scope>NUCLEOTIDE SEQUENCE</scope>
    <source>
        <strain evidence="3">NBRC 1965</strain>
    </source>
</reference>
<dbReference type="GO" id="GO:0008902">
    <property type="term" value="F:hydroxymethylpyrimidine kinase activity"/>
    <property type="evidence" value="ECO:0007669"/>
    <property type="project" value="TreeGrafter"/>
</dbReference>
<dbReference type="SUPFAM" id="SSF53613">
    <property type="entry name" value="Ribokinase-like"/>
    <property type="match status" value="1"/>
</dbReference>
<protein>
    <submittedName>
        <fullName evidence="3">Unnamed protein product</fullName>
    </submittedName>
</protein>
<proteinExistence type="predicted"/>